<name>X1A3P4_9ZZZZ</name>
<dbReference type="InterPro" id="IPR002052">
    <property type="entry name" value="DNA_methylase_N6_adenine_CS"/>
</dbReference>
<evidence type="ECO:0000256" key="3">
    <source>
        <dbReference type="ARBA" id="ARBA00022679"/>
    </source>
</evidence>
<dbReference type="Gene3D" id="3.40.50.150">
    <property type="entry name" value="Vaccinia Virus protein VP39"/>
    <property type="match status" value="1"/>
</dbReference>
<dbReference type="Pfam" id="PF01555">
    <property type="entry name" value="N6_N4_Mtase"/>
    <property type="match status" value="1"/>
</dbReference>
<feature type="domain" description="DNA methylase N-4/N-6" evidence="4">
    <location>
        <begin position="188"/>
        <end position="339"/>
    </location>
</feature>
<dbReference type="SUPFAM" id="SSF53335">
    <property type="entry name" value="S-adenosyl-L-methionine-dependent methyltransferases"/>
    <property type="match status" value="1"/>
</dbReference>
<proteinExistence type="inferred from homology"/>
<dbReference type="PROSITE" id="PS00092">
    <property type="entry name" value="N6_MTASE"/>
    <property type="match status" value="1"/>
</dbReference>
<reference evidence="5" key="1">
    <citation type="journal article" date="2014" name="Front. Microbiol.">
        <title>High frequency of phylogenetically diverse reductive dehalogenase-homologous genes in deep subseafloor sedimentary metagenomes.</title>
        <authorList>
            <person name="Kawai M."/>
            <person name="Futagami T."/>
            <person name="Toyoda A."/>
            <person name="Takaki Y."/>
            <person name="Nishi S."/>
            <person name="Hori S."/>
            <person name="Arai W."/>
            <person name="Tsubouchi T."/>
            <person name="Morono Y."/>
            <person name="Uchiyama I."/>
            <person name="Ito T."/>
            <person name="Fujiyama A."/>
            <person name="Inagaki F."/>
            <person name="Takami H."/>
        </authorList>
    </citation>
    <scope>NUCLEOTIDE SEQUENCE</scope>
    <source>
        <strain evidence="5">Expedition CK06-06</strain>
    </source>
</reference>
<feature type="non-terminal residue" evidence="5">
    <location>
        <position position="356"/>
    </location>
</feature>
<evidence type="ECO:0000256" key="1">
    <source>
        <dbReference type="ARBA" id="ARBA00006594"/>
    </source>
</evidence>
<dbReference type="SUPFAM" id="SSF110849">
    <property type="entry name" value="ParB/Sulfiredoxin"/>
    <property type="match status" value="1"/>
</dbReference>
<dbReference type="Gene3D" id="3.90.1530.10">
    <property type="entry name" value="Conserved hypothetical protein from pyrococcus furiosus pfu- 392566-001, ParB domain"/>
    <property type="match status" value="1"/>
</dbReference>
<keyword evidence="3" id="KW-0808">Transferase</keyword>
<comment type="similarity">
    <text evidence="1">Belongs to the N(4)/N(6)-methyltransferase family.</text>
</comment>
<gene>
    <name evidence="5" type="ORF">S01H4_04532</name>
</gene>
<organism evidence="5">
    <name type="scientific">marine sediment metagenome</name>
    <dbReference type="NCBI Taxonomy" id="412755"/>
    <lineage>
        <taxon>unclassified sequences</taxon>
        <taxon>metagenomes</taxon>
        <taxon>ecological metagenomes</taxon>
    </lineage>
</organism>
<dbReference type="GO" id="GO:0003677">
    <property type="term" value="F:DNA binding"/>
    <property type="evidence" value="ECO:0007669"/>
    <property type="project" value="InterPro"/>
</dbReference>
<sequence>MEPEYHHSKAKIGIIYTGKKLESETSKIKRYALENKTVYADIVDPLIVNSASGRENVIIGGHFRYEVAKRLRIEKVPVVYVNIPDIKKEKELNLRLNRNTGDWDYELLKSFDIDLLLDVGFDDSDLQAIWDENLGVEDDEFNTQDELSKIKKVMTKPGYIYRLGRHLLGCGDATDNKFLDKITGQSQIDMVYMDPPYNISLNYNSGIGTKGKYGGLLTKDSKTLGEYRKFLESAIINALRKAKKDCHIFCYCDESYIGLLQEIYRNIGIDNRRVCLWIKNNQNLTPQVAFNKAYEACVYGTIGSPYLSKLLANISEVLNKEVDSGNRMLDDIYDIFNIWLAKRLPTQKYEHPTENR</sequence>
<dbReference type="InterPro" id="IPR029063">
    <property type="entry name" value="SAM-dependent_MTases_sf"/>
</dbReference>
<evidence type="ECO:0000259" key="4">
    <source>
        <dbReference type="Pfam" id="PF01555"/>
    </source>
</evidence>
<evidence type="ECO:0000313" key="5">
    <source>
        <dbReference type="EMBL" id="GAG64792.1"/>
    </source>
</evidence>
<dbReference type="GO" id="GO:0032259">
    <property type="term" value="P:methylation"/>
    <property type="evidence" value="ECO:0007669"/>
    <property type="project" value="UniProtKB-KW"/>
</dbReference>
<dbReference type="InterPro" id="IPR002941">
    <property type="entry name" value="DNA_methylase_N4/N6"/>
</dbReference>
<accession>X1A3P4</accession>
<dbReference type="GO" id="GO:0008170">
    <property type="term" value="F:N-methyltransferase activity"/>
    <property type="evidence" value="ECO:0007669"/>
    <property type="project" value="InterPro"/>
</dbReference>
<dbReference type="EMBL" id="BART01001224">
    <property type="protein sequence ID" value="GAG64792.1"/>
    <property type="molecule type" value="Genomic_DNA"/>
</dbReference>
<evidence type="ECO:0000256" key="2">
    <source>
        <dbReference type="ARBA" id="ARBA00022603"/>
    </source>
</evidence>
<dbReference type="AlphaFoldDB" id="X1A3P4"/>
<protein>
    <recommendedName>
        <fullName evidence="4">DNA methylase N-4/N-6 domain-containing protein</fullName>
    </recommendedName>
</protein>
<keyword evidence="2" id="KW-0489">Methyltransferase</keyword>
<dbReference type="InterPro" id="IPR036086">
    <property type="entry name" value="ParB/Sulfiredoxin_sf"/>
</dbReference>
<comment type="caution">
    <text evidence="5">The sequence shown here is derived from an EMBL/GenBank/DDBJ whole genome shotgun (WGS) entry which is preliminary data.</text>
</comment>